<dbReference type="EMBL" id="HACA01002545">
    <property type="protein sequence ID" value="CDW19906.1"/>
    <property type="molecule type" value="Transcribed_RNA"/>
</dbReference>
<evidence type="ECO:0000313" key="2">
    <source>
        <dbReference type="EMBL" id="CDW19906.1"/>
    </source>
</evidence>
<keyword evidence="1" id="KW-0812">Transmembrane</keyword>
<evidence type="ECO:0000256" key="1">
    <source>
        <dbReference type="SAM" id="Phobius"/>
    </source>
</evidence>
<proteinExistence type="predicted"/>
<feature type="transmembrane region" description="Helical" evidence="1">
    <location>
        <begin position="15"/>
        <end position="34"/>
    </location>
</feature>
<name>A0A0K2T3B0_LEPSM</name>
<reference evidence="2" key="1">
    <citation type="submission" date="2014-05" db="EMBL/GenBank/DDBJ databases">
        <authorList>
            <person name="Chronopoulou M."/>
        </authorList>
    </citation>
    <scope>NUCLEOTIDE SEQUENCE</scope>
    <source>
        <tissue evidence="2">Whole organism</tissue>
    </source>
</reference>
<accession>A0A0K2T3B0</accession>
<keyword evidence="1" id="KW-1133">Transmembrane helix</keyword>
<keyword evidence="1" id="KW-0472">Membrane</keyword>
<sequence>MITKHSFHLVINSSLNFLVLSLDLHFVLMIFILLKTLSITIDNWEYFCLQGFHILRVALVLCSQDSFEAHLLTWH</sequence>
<organism evidence="2">
    <name type="scientific">Lepeophtheirus salmonis</name>
    <name type="common">Salmon louse</name>
    <name type="synonym">Caligus salmonis</name>
    <dbReference type="NCBI Taxonomy" id="72036"/>
    <lineage>
        <taxon>Eukaryota</taxon>
        <taxon>Metazoa</taxon>
        <taxon>Ecdysozoa</taxon>
        <taxon>Arthropoda</taxon>
        <taxon>Crustacea</taxon>
        <taxon>Multicrustacea</taxon>
        <taxon>Hexanauplia</taxon>
        <taxon>Copepoda</taxon>
        <taxon>Siphonostomatoida</taxon>
        <taxon>Caligidae</taxon>
        <taxon>Lepeophtheirus</taxon>
    </lineage>
</organism>
<dbReference type="AlphaFoldDB" id="A0A0K2T3B0"/>
<protein>
    <submittedName>
        <fullName evidence="2">Uncharacterized protein</fullName>
    </submittedName>
</protein>